<keyword evidence="4" id="KW-1185">Reference proteome</keyword>
<dbReference type="SUPFAM" id="SSF55729">
    <property type="entry name" value="Acyl-CoA N-acyltransferases (Nat)"/>
    <property type="match status" value="1"/>
</dbReference>
<proteinExistence type="predicted"/>
<comment type="caution">
    <text evidence="3">The sequence shown here is derived from an EMBL/GenBank/DDBJ whole genome shotgun (WGS) entry which is preliminary data.</text>
</comment>
<dbReference type="Proteomes" id="UP000281431">
    <property type="component" value="Unassembled WGS sequence"/>
</dbReference>
<dbReference type="PROSITE" id="PS51186">
    <property type="entry name" value="GNAT"/>
    <property type="match status" value="1"/>
</dbReference>
<gene>
    <name evidence="3" type="ORF">EA472_16595</name>
</gene>
<dbReference type="OrthoDB" id="134118at2157"/>
<protein>
    <submittedName>
        <fullName evidence="3">GNAT family N-acetyltransferase</fullName>
    </submittedName>
</protein>
<evidence type="ECO:0000313" key="3">
    <source>
        <dbReference type="EMBL" id="RQG98834.1"/>
    </source>
</evidence>
<dbReference type="InterPro" id="IPR000182">
    <property type="entry name" value="GNAT_dom"/>
</dbReference>
<feature type="region of interest" description="Disordered" evidence="1">
    <location>
        <begin position="235"/>
        <end position="274"/>
    </location>
</feature>
<sequence length="346" mass="37591">MNDRADRPTAASDEADALEIRRATHDDYEGVVDFTGDIWTDRGGDYIPEIYHEWLENGEEAKKTFLAELEGTPVGIVQAVLLSADEAWFQGMRVAAGHRRRGISGRLNEACFEWARERGATVGRIMIFSWNAVSLGAARAGGFEPLTEFRFAHLEPDPDADGPPSHAVSRDPTAAWRYWTHSDARTHLRGLGLAPEESWAMREVTRSDFDRLADETAVFAVEDENDGLAGAAYRSRTYERTVTPDEDGGEGNATATGSESDGEIESESASDSETERWAEYGVGAWDDVEAARALFAAVARDAAALGADGTRVLIPETARFVSDASYAGASLSEEPDFVFGIDLSGA</sequence>
<dbReference type="AlphaFoldDB" id="A0A3N6MDJ1"/>
<keyword evidence="3" id="KW-0808">Transferase</keyword>
<name>A0A3N6MDJ1_NATCH</name>
<dbReference type="CDD" id="cd04301">
    <property type="entry name" value="NAT_SF"/>
    <property type="match status" value="1"/>
</dbReference>
<dbReference type="Pfam" id="PF00583">
    <property type="entry name" value="Acetyltransf_1"/>
    <property type="match status" value="1"/>
</dbReference>
<feature type="compositionally biased region" description="Acidic residues" evidence="1">
    <location>
        <begin position="260"/>
        <end position="272"/>
    </location>
</feature>
<dbReference type="PANTHER" id="PTHR47403:SF6">
    <property type="entry name" value="N-ACETYLTRANSFERASE DOMAIN-CONTAINING PROTEIN"/>
    <property type="match status" value="1"/>
</dbReference>
<dbReference type="PANTHER" id="PTHR47403">
    <property type="entry name" value="LOC100145250 PROTEIN"/>
    <property type="match status" value="1"/>
</dbReference>
<dbReference type="Gene3D" id="3.40.630.30">
    <property type="match status" value="1"/>
</dbReference>
<accession>A0A3N6MDJ1</accession>
<reference evidence="3 4" key="1">
    <citation type="submission" date="2018-10" db="EMBL/GenBank/DDBJ databases">
        <title>Natrarchaeobius chitinivorans gen. nov., sp. nov., and Natrarchaeobius haloalkaliphilus sp. nov., alkaliphilic, chitin-utilizing haloarchaea from hypersaline alkaline lakes.</title>
        <authorList>
            <person name="Sorokin D.Y."/>
            <person name="Elcheninov A.G."/>
            <person name="Kostrikina N.A."/>
            <person name="Bale N.J."/>
            <person name="Sinninghe Damste J.S."/>
            <person name="Khijniak T.V."/>
            <person name="Kublanov I.V."/>
            <person name="Toshchakov S.V."/>
        </authorList>
    </citation>
    <scope>NUCLEOTIDE SEQUENCE [LARGE SCALE GENOMIC DNA]</scope>
    <source>
        <strain evidence="3 4">AArcht7</strain>
    </source>
</reference>
<dbReference type="InterPro" id="IPR016181">
    <property type="entry name" value="Acyl_CoA_acyltransferase"/>
</dbReference>
<dbReference type="GO" id="GO:0016747">
    <property type="term" value="F:acyltransferase activity, transferring groups other than amino-acyl groups"/>
    <property type="evidence" value="ECO:0007669"/>
    <property type="project" value="InterPro"/>
</dbReference>
<evidence type="ECO:0000256" key="1">
    <source>
        <dbReference type="SAM" id="MobiDB-lite"/>
    </source>
</evidence>
<evidence type="ECO:0000259" key="2">
    <source>
        <dbReference type="PROSITE" id="PS51186"/>
    </source>
</evidence>
<feature type="domain" description="N-acetyltransferase" evidence="2">
    <location>
        <begin position="18"/>
        <end position="161"/>
    </location>
</feature>
<dbReference type="EMBL" id="REFZ01000012">
    <property type="protein sequence ID" value="RQG98834.1"/>
    <property type="molecule type" value="Genomic_DNA"/>
</dbReference>
<evidence type="ECO:0000313" key="4">
    <source>
        <dbReference type="Proteomes" id="UP000281431"/>
    </source>
</evidence>
<organism evidence="3 4">
    <name type="scientific">Natrarchaeobius chitinivorans</name>
    <dbReference type="NCBI Taxonomy" id="1679083"/>
    <lineage>
        <taxon>Archaea</taxon>
        <taxon>Methanobacteriati</taxon>
        <taxon>Methanobacteriota</taxon>
        <taxon>Stenosarchaea group</taxon>
        <taxon>Halobacteria</taxon>
        <taxon>Halobacteriales</taxon>
        <taxon>Natrialbaceae</taxon>
        <taxon>Natrarchaeobius</taxon>
    </lineage>
</organism>